<gene>
    <name evidence="2" type="ORF">FCL38_28635</name>
    <name evidence="1" type="ORF">FHS02_005064</name>
</gene>
<name>A0A4P8HV86_9BURK</name>
<proteinExistence type="predicted"/>
<dbReference type="AlphaFoldDB" id="A0A4P8HV86"/>
<keyword evidence="3" id="KW-1185">Reference proteome</keyword>
<sequence length="50" mass="5454">MTSSLNTSQGTLDGNVLTLNGMTSDAMEGKAVPYAMKLIIVDKDHHTMEW</sequence>
<organism evidence="1 4">
    <name type="scientific">Pseudoduganella umbonata</name>
    <dbReference type="NCBI Taxonomy" id="864828"/>
    <lineage>
        <taxon>Bacteria</taxon>
        <taxon>Pseudomonadati</taxon>
        <taxon>Pseudomonadota</taxon>
        <taxon>Betaproteobacteria</taxon>
        <taxon>Burkholderiales</taxon>
        <taxon>Oxalobacteraceae</taxon>
        <taxon>Telluria group</taxon>
        <taxon>Pseudoduganella</taxon>
    </lineage>
</organism>
<dbReference type="OrthoDB" id="277821at2"/>
<reference evidence="1 4" key="2">
    <citation type="submission" date="2020-08" db="EMBL/GenBank/DDBJ databases">
        <title>Genomic Encyclopedia of Type Strains, Phase III (KMG-III): the genomes of soil and plant-associated and newly described type strains.</title>
        <authorList>
            <person name="Whitman W."/>
        </authorList>
    </citation>
    <scope>NUCLEOTIDE SEQUENCE [LARGE SCALE GENOMIC DNA]</scope>
    <source>
        <strain evidence="1 4">CECT 7753</strain>
    </source>
</reference>
<reference evidence="2 3" key="1">
    <citation type="submission" date="2019-05" db="EMBL/GenBank/DDBJ databases">
        <title>Draft Genome Sequences of Six Type Strains of the Genus Massilia.</title>
        <authorList>
            <person name="Miess H."/>
            <person name="Frediansyhah A."/>
            <person name="Gross H."/>
        </authorList>
    </citation>
    <scope>NUCLEOTIDE SEQUENCE [LARGE SCALE GENOMIC DNA]</scope>
    <source>
        <strain evidence="2 3">DSMZ 26121</strain>
    </source>
</reference>
<dbReference type="EMBL" id="CP040017">
    <property type="protein sequence ID" value="QCP13937.1"/>
    <property type="molecule type" value="Genomic_DNA"/>
</dbReference>
<evidence type="ECO:0000313" key="4">
    <source>
        <dbReference type="Proteomes" id="UP000584325"/>
    </source>
</evidence>
<dbReference type="Proteomes" id="UP000298763">
    <property type="component" value="Chromosome"/>
</dbReference>
<evidence type="ECO:0000313" key="3">
    <source>
        <dbReference type="Proteomes" id="UP000298763"/>
    </source>
</evidence>
<accession>A0A4P8HV86</accession>
<evidence type="ECO:0000313" key="2">
    <source>
        <dbReference type="EMBL" id="QCP13937.1"/>
    </source>
</evidence>
<dbReference type="Proteomes" id="UP000584325">
    <property type="component" value="Unassembled WGS sequence"/>
</dbReference>
<dbReference type="EMBL" id="JACHXS010000011">
    <property type="protein sequence ID" value="MBB3224205.1"/>
    <property type="molecule type" value="Genomic_DNA"/>
</dbReference>
<evidence type="ECO:0000313" key="1">
    <source>
        <dbReference type="EMBL" id="MBB3224205.1"/>
    </source>
</evidence>
<protein>
    <submittedName>
        <fullName evidence="2">DUF1579 domain-containing protein</fullName>
    </submittedName>
</protein>